<dbReference type="PANTHER" id="PTHR24126:SF14">
    <property type="entry name" value="ANK_REP_REGION DOMAIN-CONTAINING PROTEIN"/>
    <property type="match status" value="1"/>
</dbReference>
<evidence type="ECO:0000256" key="4">
    <source>
        <dbReference type="SAM" id="MobiDB-lite"/>
    </source>
</evidence>
<dbReference type="SUPFAM" id="SSF48403">
    <property type="entry name" value="Ankyrin repeat"/>
    <property type="match status" value="2"/>
</dbReference>
<feature type="region of interest" description="Disordered" evidence="4">
    <location>
        <begin position="47"/>
        <end position="68"/>
    </location>
</feature>
<dbReference type="EMBL" id="CCKQ01003087">
    <property type="protein sequence ID" value="CDW74196.1"/>
    <property type="molecule type" value="Genomic_DNA"/>
</dbReference>
<keyword evidence="2 3" id="KW-0040">ANK repeat</keyword>
<organism evidence="5 6">
    <name type="scientific">Stylonychia lemnae</name>
    <name type="common">Ciliate</name>
    <dbReference type="NCBI Taxonomy" id="5949"/>
    <lineage>
        <taxon>Eukaryota</taxon>
        <taxon>Sar</taxon>
        <taxon>Alveolata</taxon>
        <taxon>Ciliophora</taxon>
        <taxon>Intramacronucleata</taxon>
        <taxon>Spirotrichea</taxon>
        <taxon>Stichotrichia</taxon>
        <taxon>Sporadotrichida</taxon>
        <taxon>Oxytrichidae</taxon>
        <taxon>Stylonychinae</taxon>
        <taxon>Stylonychia</taxon>
    </lineage>
</organism>
<name>A0A077ZXA6_STYLE</name>
<feature type="region of interest" description="Disordered" evidence="4">
    <location>
        <begin position="188"/>
        <end position="214"/>
    </location>
</feature>
<feature type="repeat" description="ANK" evidence="3">
    <location>
        <begin position="653"/>
        <end position="685"/>
    </location>
</feature>
<dbReference type="InParanoid" id="A0A077ZXA6"/>
<evidence type="ECO:0000256" key="2">
    <source>
        <dbReference type="ARBA" id="ARBA00023043"/>
    </source>
</evidence>
<evidence type="ECO:0000313" key="6">
    <source>
        <dbReference type="Proteomes" id="UP000039865"/>
    </source>
</evidence>
<gene>
    <name evidence="5" type="primary">Contig16994.g18107</name>
    <name evidence="5" type="ORF">STYLEM_3190</name>
</gene>
<evidence type="ECO:0000256" key="3">
    <source>
        <dbReference type="PROSITE-ProRule" id="PRU00023"/>
    </source>
</evidence>
<evidence type="ECO:0000313" key="5">
    <source>
        <dbReference type="EMBL" id="CDW74196.1"/>
    </source>
</evidence>
<dbReference type="PROSITE" id="PS50297">
    <property type="entry name" value="ANK_REP_REGION"/>
    <property type="match status" value="2"/>
</dbReference>
<proteinExistence type="predicted"/>
<reference evidence="5 6" key="1">
    <citation type="submission" date="2014-06" db="EMBL/GenBank/DDBJ databases">
        <authorList>
            <person name="Swart Estienne"/>
        </authorList>
    </citation>
    <scope>NUCLEOTIDE SEQUENCE [LARGE SCALE GENOMIC DNA]</scope>
    <source>
        <strain evidence="5 6">130c</strain>
    </source>
</reference>
<dbReference type="PROSITE" id="PS50088">
    <property type="entry name" value="ANK_REPEAT"/>
    <property type="match status" value="2"/>
</dbReference>
<sequence>MTIQILFPPLFPTATFSVVQCFAEIPKITASNLSMFCQLEPKKVQRKQSKGKQIQSKNTEQKSDQKITKPKISKVVSKVDLNAKATKAAPVKKRDSKLQDKVKIGKAKDGKTIEERVIDLKKIDKQIDAQLKKQKGKQAKVKEVKAKAKQVKPKVVKTQPKADNYGKADFVSDFEDDLSEEVIPKKRGAGGKIQNRAGQDKGSKPCIPKKTNKRKKVEIPEEYTKVLQNPDDLLIEDLEQDVFDNSPELKSLDCCVQCANTNVIRAAATQNHDLMKKCIDAKQHISSLLIAQSPEFKWTPLEYAISNGDKQTFDMLMNYQQHRSRRVNLGQTQLKEFDTGSVSNQAYGVEIRKVNMSRGNKLGNNAFLQETVVEENGFQEYLQNEYFIERMVLMEKLDYEFIQKIIKLDVSMKTFVNNTLIQKLLINNKVEIVEKLIAPVVNDPLFQVNQLLYATLVAQDLNQLPKNYNKLSVNKTSVFGGISSLHSAALNPNLEILKRLLVMIKSNDNLSRQKDDEGNECIHYAAACSSTGPLELLLARNFNVNSENNNKQTPIFIAVKCKQIQNIKIIMEEDETAIYYKDKSGNYPIHVAAKAGSIECLKALCKIEKDYINIQNGFHHLSPLMHAASYGRLEAVEFMVDKLKADINQVDKHDRNALLYAVRNGHTRIARFLITRGAYFNYPDDSLNYPFHYACAYGWLDCIKLLIRAGASISNANEWGFTPLIIAMMKGHKKIVDFLLDIDGIDVNSTDDKGRNLLCFSMMKFEEKTTDYVKHLIEQKGANPNQEDINKLTPFYYLLHAPYYSHKKSIKDYTTNRYQDKVITMQKSYYKLVEYLITVQGCDIQQFAKLNQSPLDMILQQNKLFLLPLFNLKLNINQNPDLMFKMTPKNDDNDNEVFIDFLNKHEKIDENILNGCNSQGYTILIAIMNQLSTTTHLQNFFLNQYFQKALFLQLSENQKISLSI</sequence>
<dbReference type="Pfam" id="PF12796">
    <property type="entry name" value="Ank_2"/>
    <property type="match status" value="3"/>
</dbReference>
<protein>
    <submittedName>
        <fullName evidence="5">Ankyrin repeat-containing protein</fullName>
    </submittedName>
</protein>
<dbReference type="AlphaFoldDB" id="A0A077ZXA6"/>
<dbReference type="OrthoDB" id="2017365at2759"/>
<dbReference type="SMART" id="SM00248">
    <property type="entry name" value="ANK"/>
    <property type="match status" value="10"/>
</dbReference>
<dbReference type="Gene3D" id="1.25.40.20">
    <property type="entry name" value="Ankyrin repeat-containing domain"/>
    <property type="match status" value="2"/>
</dbReference>
<dbReference type="PANTHER" id="PTHR24126">
    <property type="entry name" value="ANKYRIN REPEAT, PH AND SEC7 DOMAIN CONTAINING PROTEIN SECG-RELATED"/>
    <property type="match status" value="1"/>
</dbReference>
<dbReference type="InterPro" id="IPR036770">
    <property type="entry name" value="Ankyrin_rpt-contain_sf"/>
</dbReference>
<feature type="repeat" description="ANK" evidence="3">
    <location>
        <begin position="686"/>
        <end position="718"/>
    </location>
</feature>
<keyword evidence="1" id="KW-0677">Repeat</keyword>
<evidence type="ECO:0000256" key="1">
    <source>
        <dbReference type="ARBA" id="ARBA00022737"/>
    </source>
</evidence>
<dbReference type="OMA" id="NANEWGF"/>
<dbReference type="InterPro" id="IPR002110">
    <property type="entry name" value="Ankyrin_rpt"/>
</dbReference>
<dbReference type="Proteomes" id="UP000039865">
    <property type="component" value="Unassembled WGS sequence"/>
</dbReference>
<keyword evidence="6" id="KW-1185">Reference proteome</keyword>
<accession>A0A077ZXA6</accession>